<name>A0AAP7CBB8_9CORY</name>
<protein>
    <submittedName>
        <fullName evidence="2">GNAT family N-acetyltransferase</fullName>
    </submittedName>
</protein>
<dbReference type="PROSITE" id="PS51186">
    <property type="entry name" value="GNAT"/>
    <property type="match status" value="1"/>
</dbReference>
<dbReference type="Proteomes" id="UP000591626">
    <property type="component" value="Unassembled WGS sequence"/>
</dbReference>
<sequence>MDASIRQASAQDAIAIADMHYRSRAQAFRGHIDDDVLDDHAALEQQWVEYFRNPNGRVAIAEFDGKIIGLAYGIPGERTELRNLYLLEDAAGTGVAPKLLDAVIHPGEPAFLWVADFNDRAQAFYTKQGFAFDGESKTHERDKITTKRMVRD</sequence>
<dbReference type="EMBL" id="JAAUVV010000001">
    <property type="protein sequence ID" value="NJJ02896.1"/>
    <property type="molecule type" value="Genomic_DNA"/>
</dbReference>
<dbReference type="Pfam" id="PF00583">
    <property type="entry name" value="Acetyltransf_1"/>
    <property type="match status" value="1"/>
</dbReference>
<dbReference type="AlphaFoldDB" id="A0AAP7CBB8"/>
<reference evidence="2 3" key="1">
    <citation type="submission" date="2020-03" db="EMBL/GenBank/DDBJ databases">
        <title>Draft genome sequences of bacterial isolates from the female urobiome.</title>
        <authorList>
            <person name="Miller-Ensminger T."/>
            <person name="Wolfe A.J."/>
            <person name="Putonti C."/>
        </authorList>
    </citation>
    <scope>NUCLEOTIDE SEQUENCE [LARGE SCALE GENOMIC DNA]</scope>
    <source>
        <strain evidence="2 3">UMB8490</strain>
    </source>
</reference>
<dbReference type="InterPro" id="IPR000182">
    <property type="entry name" value="GNAT_dom"/>
</dbReference>
<feature type="domain" description="N-acetyltransferase" evidence="1">
    <location>
        <begin position="3"/>
        <end position="152"/>
    </location>
</feature>
<gene>
    <name evidence="2" type="ORF">HC138_00660</name>
</gene>
<evidence type="ECO:0000313" key="2">
    <source>
        <dbReference type="EMBL" id="NJJ02896.1"/>
    </source>
</evidence>
<accession>A0AAP7CBB8</accession>
<dbReference type="CDD" id="cd04301">
    <property type="entry name" value="NAT_SF"/>
    <property type="match status" value="1"/>
</dbReference>
<proteinExistence type="predicted"/>
<evidence type="ECO:0000313" key="3">
    <source>
        <dbReference type="Proteomes" id="UP000591626"/>
    </source>
</evidence>
<dbReference type="GO" id="GO:0016747">
    <property type="term" value="F:acyltransferase activity, transferring groups other than amino-acyl groups"/>
    <property type="evidence" value="ECO:0007669"/>
    <property type="project" value="InterPro"/>
</dbReference>
<dbReference type="RefSeq" id="WP_070450949.1">
    <property type="nucleotide sequence ID" value="NZ_JAAUVV010000001.1"/>
</dbReference>
<dbReference type="InterPro" id="IPR016181">
    <property type="entry name" value="Acyl_CoA_acyltransferase"/>
</dbReference>
<dbReference type="SUPFAM" id="SSF55729">
    <property type="entry name" value="Acyl-CoA N-acyltransferases (Nat)"/>
    <property type="match status" value="1"/>
</dbReference>
<organism evidence="2 3">
    <name type="scientific">Corynebacterium coyleae</name>
    <dbReference type="NCBI Taxonomy" id="53374"/>
    <lineage>
        <taxon>Bacteria</taxon>
        <taxon>Bacillati</taxon>
        <taxon>Actinomycetota</taxon>
        <taxon>Actinomycetes</taxon>
        <taxon>Mycobacteriales</taxon>
        <taxon>Corynebacteriaceae</taxon>
        <taxon>Corynebacterium</taxon>
    </lineage>
</organism>
<comment type="caution">
    <text evidence="2">The sequence shown here is derived from an EMBL/GenBank/DDBJ whole genome shotgun (WGS) entry which is preliminary data.</text>
</comment>
<dbReference type="Gene3D" id="3.40.630.30">
    <property type="match status" value="1"/>
</dbReference>
<evidence type="ECO:0000259" key="1">
    <source>
        <dbReference type="PROSITE" id="PS51186"/>
    </source>
</evidence>